<dbReference type="PROSITE" id="PS50887">
    <property type="entry name" value="GGDEF"/>
    <property type="match status" value="1"/>
</dbReference>
<dbReference type="InterPro" id="IPR003607">
    <property type="entry name" value="HD/PDEase_dom"/>
</dbReference>
<dbReference type="SUPFAM" id="SSF55073">
    <property type="entry name" value="Nucleotide cyclase"/>
    <property type="match status" value="1"/>
</dbReference>
<dbReference type="Pfam" id="PF13185">
    <property type="entry name" value="GAF_2"/>
    <property type="match status" value="1"/>
</dbReference>
<dbReference type="NCBIfam" id="TIGR00277">
    <property type="entry name" value="HDIG"/>
    <property type="match status" value="1"/>
</dbReference>
<dbReference type="Gene3D" id="1.10.3210.10">
    <property type="entry name" value="Hypothetical protein af1432"/>
    <property type="match status" value="1"/>
</dbReference>
<dbReference type="SUPFAM" id="SSF109604">
    <property type="entry name" value="HD-domain/PDEase-like"/>
    <property type="match status" value="1"/>
</dbReference>
<protein>
    <recommendedName>
        <fullName evidence="2">diguanylate cyclase</fullName>
        <ecNumber evidence="2">2.7.7.65</ecNumber>
    </recommendedName>
</protein>
<dbReference type="EC" id="2.7.7.65" evidence="2"/>
<keyword evidence="6" id="KW-0808">Transferase</keyword>
<name>A0A4R4A9P4_MARGR</name>
<dbReference type="SMART" id="SM00471">
    <property type="entry name" value="HDc"/>
    <property type="match status" value="1"/>
</dbReference>
<evidence type="ECO:0000256" key="1">
    <source>
        <dbReference type="ARBA" id="ARBA00001946"/>
    </source>
</evidence>
<dbReference type="Gene3D" id="3.30.70.270">
    <property type="match status" value="1"/>
</dbReference>
<evidence type="ECO:0000313" key="6">
    <source>
        <dbReference type="EMBL" id="TCW35545.1"/>
    </source>
</evidence>
<sequence length="650" mass="71021">MDDPEWTARAVRTALRGDVGELPPAPAAAVKLLRLTNDESSDIAAISRVIETEPALTAKVLQVVNSAFYGFPRRIRSISRAVTLLGFSAVRQAALHALFFEGMVGRGGQGGFDRIYFWQHCLLVAILSRSIGERVGHPDPDALYAAGLLHDLGKVILESHGRVRYSDFLAAATNSGNPIRDDEQTFFGVSHDQVGAVVCGDWDLPELICRVQSLHHCAIADSGLDAERAREVAIVSLADFIAWTQGIGSVDLVGCPLLAPEVPALIALDQLDLAELLAQADREVSEIGGFYGVRFPSVMQLRANMINTAIGLCRHDAPPLPYGGRSSHTAPHHSLEPDEFIPTTLEALRAEFGIEQLLMMQIESRRRSLVTTHALPRALLMRETAPIELSIPALTGDLVRALRARQPVLVPDTPENLRLLDRLGLQQAAAVPVLSNGRILGVLWLGGGEQPFTLRLLEEVGVVAGELGIAIERSQTFARERTRAQIDALTRLHNRSVIDEYLDSTFAQSAESGRGFALGLLDIDRFKAFNDRFGHQTGDDVLRIVADTMRGLTRPSDFLARYGGEEFLFLLHDTGGSGALNYAERIRHQIERRGQLLGERFPGHALTASIGVALYDPSQPDPKTLIATADRALYRAKETGRNRVVAAWME</sequence>
<evidence type="ECO:0000313" key="7">
    <source>
        <dbReference type="Proteomes" id="UP000295247"/>
    </source>
</evidence>
<dbReference type="SUPFAM" id="SSF55781">
    <property type="entry name" value="GAF domain-like"/>
    <property type="match status" value="1"/>
</dbReference>
<evidence type="ECO:0000256" key="3">
    <source>
        <dbReference type="ARBA" id="ARBA00034247"/>
    </source>
</evidence>
<reference evidence="6 7" key="1">
    <citation type="submission" date="2019-03" db="EMBL/GenBank/DDBJ databases">
        <title>Genomic Encyclopedia of Type Strains, Phase IV (KMG-IV): sequencing the most valuable type-strain genomes for metagenomic binning, comparative biology and taxonomic classification.</title>
        <authorList>
            <person name="Goeker M."/>
        </authorList>
    </citation>
    <scope>NUCLEOTIDE SEQUENCE [LARGE SCALE GENOMIC DNA]</scope>
    <source>
        <strain evidence="6 7">DSM 203</strain>
    </source>
</reference>
<feature type="domain" description="HDOD" evidence="5">
    <location>
        <begin position="22"/>
        <end position="218"/>
    </location>
</feature>
<dbReference type="AlphaFoldDB" id="A0A4R4A9P4"/>
<gene>
    <name evidence="6" type="ORF">EDC29_106109</name>
</gene>
<dbReference type="InterPro" id="IPR029787">
    <property type="entry name" value="Nucleotide_cyclase"/>
</dbReference>
<dbReference type="InterPro" id="IPR003018">
    <property type="entry name" value="GAF"/>
</dbReference>
<dbReference type="InterPro" id="IPR000160">
    <property type="entry name" value="GGDEF_dom"/>
</dbReference>
<dbReference type="SMART" id="SM00267">
    <property type="entry name" value="GGDEF"/>
    <property type="match status" value="1"/>
</dbReference>
<dbReference type="InterPro" id="IPR013976">
    <property type="entry name" value="HDOD"/>
</dbReference>
<dbReference type="GO" id="GO:0005886">
    <property type="term" value="C:plasma membrane"/>
    <property type="evidence" value="ECO:0007669"/>
    <property type="project" value="TreeGrafter"/>
</dbReference>
<dbReference type="RefSeq" id="WP_123140583.1">
    <property type="nucleotide sequence ID" value="NZ_NRRH01000009.1"/>
</dbReference>
<dbReference type="FunFam" id="3.30.70.270:FF:000001">
    <property type="entry name" value="Diguanylate cyclase domain protein"/>
    <property type="match status" value="1"/>
</dbReference>
<dbReference type="PANTHER" id="PTHR45138">
    <property type="entry name" value="REGULATORY COMPONENTS OF SENSORY TRANSDUCTION SYSTEM"/>
    <property type="match status" value="1"/>
</dbReference>
<comment type="caution">
    <text evidence="6">The sequence shown here is derived from an EMBL/GenBank/DDBJ whole genome shotgun (WGS) entry which is preliminary data.</text>
</comment>
<dbReference type="InterPro" id="IPR043128">
    <property type="entry name" value="Rev_trsase/Diguanyl_cyclase"/>
</dbReference>
<dbReference type="Pfam" id="PF00990">
    <property type="entry name" value="GGDEF"/>
    <property type="match status" value="1"/>
</dbReference>
<dbReference type="Gene3D" id="3.30.450.40">
    <property type="match status" value="1"/>
</dbReference>
<dbReference type="InterPro" id="IPR006675">
    <property type="entry name" value="HDIG_dom"/>
</dbReference>
<evidence type="ECO:0000259" key="4">
    <source>
        <dbReference type="PROSITE" id="PS50887"/>
    </source>
</evidence>
<dbReference type="NCBIfam" id="TIGR00254">
    <property type="entry name" value="GGDEF"/>
    <property type="match status" value="1"/>
</dbReference>
<dbReference type="GO" id="GO:1902201">
    <property type="term" value="P:negative regulation of bacterial-type flagellum-dependent cell motility"/>
    <property type="evidence" value="ECO:0007669"/>
    <property type="project" value="TreeGrafter"/>
</dbReference>
<evidence type="ECO:0000259" key="5">
    <source>
        <dbReference type="PROSITE" id="PS51833"/>
    </source>
</evidence>
<comment type="catalytic activity">
    <reaction evidence="3">
        <text>2 GTP = 3',3'-c-di-GMP + 2 diphosphate</text>
        <dbReference type="Rhea" id="RHEA:24898"/>
        <dbReference type="ChEBI" id="CHEBI:33019"/>
        <dbReference type="ChEBI" id="CHEBI:37565"/>
        <dbReference type="ChEBI" id="CHEBI:58805"/>
        <dbReference type="EC" id="2.7.7.65"/>
    </reaction>
</comment>
<dbReference type="PROSITE" id="PS51833">
    <property type="entry name" value="HDOD"/>
    <property type="match status" value="1"/>
</dbReference>
<proteinExistence type="predicted"/>
<dbReference type="GO" id="GO:0052621">
    <property type="term" value="F:diguanylate cyclase activity"/>
    <property type="evidence" value="ECO:0007669"/>
    <property type="project" value="UniProtKB-EC"/>
</dbReference>
<organism evidence="6 7">
    <name type="scientific">Marichromatium gracile</name>
    <name type="common">Chromatium gracile</name>
    <dbReference type="NCBI Taxonomy" id="1048"/>
    <lineage>
        <taxon>Bacteria</taxon>
        <taxon>Pseudomonadati</taxon>
        <taxon>Pseudomonadota</taxon>
        <taxon>Gammaproteobacteria</taxon>
        <taxon>Chromatiales</taxon>
        <taxon>Chromatiaceae</taxon>
        <taxon>Marichromatium</taxon>
    </lineage>
</organism>
<dbReference type="Pfam" id="PF08668">
    <property type="entry name" value="HDOD"/>
    <property type="match status" value="1"/>
</dbReference>
<dbReference type="PANTHER" id="PTHR45138:SF9">
    <property type="entry name" value="DIGUANYLATE CYCLASE DGCM-RELATED"/>
    <property type="match status" value="1"/>
</dbReference>
<dbReference type="InterPro" id="IPR029016">
    <property type="entry name" value="GAF-like_dom_sf"/>
</dbReference>
<dbReference type="CDD" id="cd01949">
    <property type="entry name" value="GGDEF"/>
    <property type="match status" value="1"/>
</dbReference>
<dbReference type="SMART" id="SM00065">
    <property type="entry name" value="GAF"/>
    <property type="match status" value="1"/>
</dbReference>
<accession>A0A4R4A9P4</accession>
<dbReference type="GO" id="GO:0043709">
    <property type="term" value="P:cell adhesion involved in single-species biofilm formation"/>
    <property type="evidence" value="ECO:0007669"/>
    <property type="project" value="TreeGrafter"/>
</dbReference>
<evidence type="ECO:0000256" key="2">
    <source>
        <dbReference type="ARBA" id="ARBA00012528"/>
    </source>
</evidence>
<feature type="domain" description="GGDEF" evidence="4">
    <location>
        <begin position="514"/>
        <end position="649"/>
    </location>
</feature>
<dbReference type="Proteomes" id="UP000295247">
    <property type="component" value="Unassembled WGS sequence"/>
</dbReference>
<dbReference type="EMBL" id="SMDC01000006">
    <property type="protein sequence ID" value="TCW35545.1"/>
    <property type="molecule type" value="Genomic_DNA"/>
</dbReference>
<dbReference type="CDD" id="cd00077">
    <property type="entry name" value="HDc"/>
    <property type="match status" value="1"/>
</dbReference>
<comment type="cofactor">
    <cofactor evidence="1">
        <name>Mg(2+)</name>
        <dbReference type="ChEBI" id="CHEBI:18420"/>
    </cofactor>
</comment>
<dbReference type="InterPro" id="IPR050469">
    <property type="entry name" value="Diguanylate_Cyclase"/>
</dbReference>